<dbReference type="InterPro" id="IPR040300">
    <property type="entry name" value="At3g49055-like"/>
</dbReference>
<feature type="coiled-coil region" evidence="1">
    <location>
        <begin position="253"/>
        <end position="280"/>
    </location>
</feature>
<feature type="coiled-coil region" evidence="1">
    <location>
        <begin position="4"/>
        <end position="31"/>
    </location>
</feature>
<dbReference type="PANTHER" id="PTHR34937">
    <property type="entry name" value="OS08G0559800 PROTEIN"/>
    <property type="match status" value="1"/>
</dbReference>
<evidence type="ECO:0000313" key="2">
    <source>
        <dbReference type="EMBL" id="KAF9614148.1"/>
    </source>
</evidence>
<dbReference type="OrthoDB" id="1925974at2759"/>
<dbReference type="Proteomes" id="UP000631114">
    <property type="component" value="Unassembled WGS sequence"/>
</dbReference>
<keyword evidence="3" id="KW-1185">Reference proteome</keyword>
<proteinExistence type="predicted"/>
<protein>
    <submittedName>
        <fullName evidence="2">Uncharacterized protein</fullName>
    </submittedName>
</protein>
<organism evidence="2 3">
    <name type="scientific">Coptis chinensis</name>
    <dbReference type="NCBI Taxonomy" id="261450"/>
    <lineage>
        <taxon>Eukaryota</taxon>
        <taxon>Viridiplantae</taxon>
        <taxon>Streptophyta</taxon>
        <taxon>Embryophyta</taxon>
        <taxon>Tracheophyta</taxon>
        <taxon>Spermatophyta</taxon>
        <taxon>Magnoliopsida</taxon>
        <taxon>Ranunculales</taxon>
        <taxon>Ranunculaceae</taxon>
        <taxon>Coptidoideae</taxon>
        <taxon>Coptis</taxon>
    </lineage>
</organism>
<name>A0A835ICQ3_9MAGN</name>
<feature type="coiled-coil region" evidence="1">
    <location>
        <begin position="130"/>
        <end position="224"/>
    </location>
</feature>
<dbReference type="EMBL" id="JADFTS010000003">
    <property type="protein sequence ID" value="KAF9614148.1"/>
    <property type="molecule type" value="Genomic_DNA"/>
</dbReference>
<keyword evidence="1" id="KW-0175">Coiled coil</keyword>
<reference evidence="2 3" key="1">
    <citation type="submission" date="2020-10" db="EMBL/GenBank/DDBJ databases">
        <title>The Coptis chinensis genome and diversification of protoberbering-type alkaloids.</title>
        <authorList>
            <person name="Wang B."/>
            <person name="Shu S."/>
            <person name="Song C."/>
            <person name="Liu Y."/>
        </authorList>
    </citation>
    <scope>NUCLEOTIDE SEQUENCE [LARGE SCALE GENOMIC DNA]</scope>
    <source>
        <strain evidence="2">HL-2020</strain>
        <tissue evidence="2">Leaf</tissue>
    </source>
</reference>
<evidence type="ECO:0000313" key="3">
    <source>
        <dbReference type="Proteomes" id="UP000631114"/>
    </source>
</evidence>
<accession>A0A835ICQ3</accession>
<sequence>MESVEKRRKEKRELENSVVSLTEENRDINSLLRIALVEKEAVEKSLSKLKGNGEQKKVALLQFAERGLQKVGFGFMMGTSPSEVMDNEGSSMCGKSESSECEEEFVSLASSFENIMKNLRLESTQLKLFLEESRSDNERLQSLAEKHAKRIAECTSYINDLEERESRLAHNIEQLMIEITEAQEEVERWREACELEVEAGKGVIEEYEKEAMILREELNKARASVGTLSNKLKLKEKLAAAAIAAQEAARKSLQIGDRRAAELHERVEELTRQLEVADNRGERNIRLKVRHICWPWRALTVNPGGPRSRNARRMLPEMQGL</sequence>
<evidence type="ECO:0000256" key="1">
    <source>
        <dbReference type="SAM" id="Coils"/>
    </source>
</evidence>
<gene>
    <name evidence="2" type="ORF">IFM89_015467</name>
</gene>
<dbReference type="AlphaFoldDB" id="A0A835ICQ3"/>
<comment type="caution">
    <text evidence="2">The sequence shown here is derived from an EMBL/GenBank/DDBJ whole genome shotgun (WGS) entry which is preliminary data.</text>
</comment>
<dbReference type="PANTHER" id="PTHR34937:SF2">
    <property type="entry name" value="OS08G0559800 PROTEIN"/>
    <property type="match status" value="1"/>
</dbReference>